<feature type="compositionally biased region" description="Polar residues" evidence="1">
    <location>
        <begin position="28"/>
        <end position="38"/>
    </location>
</feature>
<reference evidence="2 3" key="1">
    <citation type="submission" date="2009-04" db="EMBL/GenBank/DDBJ databases">
        <authorList>
            <person name="Weinstock G."/>
            <person name="Sodergren E."/>
            <person name="Clifton S."/>
            <person name="Fulton L."/>
            <person name="Fulton B."/>
            <person name="Courtney L."/>
            <person name="Fronick C."/>
            <person name="Harrison M."/>
            <person name="Strong C."/>
            <person name="Farmer C."/>
            <person name="Delahaunty K."/>
            <person name="Markovic C."/>
            <person name="Hall O."/>
            <person name="Minx P."/>
            <person name="Tomlinson C."/>
            <person name="Mitreva M."/>
            <person name="Nelson J."/>
            <person name="Hou S."/>
            <person name="Wollam A."/>
            <person name="Pepin K.H."/>
            <person name="Johnson M."/>
            <person name="Bhonagiri V."/>
            <person name="Nash W.E."/>
            <person name="Warren W."/>
            <person name="Chinwalla A."/>
            <person name="Mardis E.R."/>
            <person name="Wilson R.K."/>
        </authorList>
    </citation>
    <scope>NUCLEOTIDE SEQUENCE [LARGE SCALE GENOMIC DNA]</scope>
    <source>
        <strain evidence="2 3">DSM 13280</strain>
    </source>
</reference>
<accession>C4F9M6</accession>
<evidence type="ECO:0000256" key="1">
    <source>
        <dbReference type="SAM" id="MobiDB-lite"/>
    </source>
</evidence>
<evidence type="ECO:0000313" key="3">
    <source>
        <dbReference type="Proteomes" id="UP000003295"/>
    </source>
</evidence>
<proteinExistence type="predicted"/>
<dbReference type="AlphaFoldDB" id="C4F9M6"/>
<comment type="caution">
    <text evidence="2">The sequence shown here is derived from an EMBL/GenBank/DDBJ whole genome shotgun (WGS) entry which is preliminary data.</text>
</comment>
<organism evidence="2 3">
    <name type="scientific">Collinsella intestinalis DSM 13280</name>
    <dbReference type="NCBI Taxonomy" id="521003"/>
    <lineage>
        <taxon>Bacteria</taxon>
        <taxon>Bacillati</taxon>
        <taxon>Actinomycetota</taxon>
        <taxon>Coriobacteriia</taxon>
        <taxon>Coriobacteriales</taxon>
        <taxon>Coriobacteriaceae</taxon>
        <taxon>Collinsella</taxon>
    </lineage>
</organism>
<sequence>MAGSRRASALDEGRRAREKRFAGLTRPPTMQNAPSGSTGRHMGDAGVFSRR</sequence>
<name>C4F9M6_9ACTN</name>
<evidence type="ECO:0000313" key="2">
    <source>
        <dbReference type="EMBL" id="EEP44404.1"/>
    </source>
</evidence>
<feature type="region of interest" description="Disordered" evidence="1">
    <location>
        <begin position="1"/>
        <end position="51"/>
    </location>
</feature>
<feature type="compositionally biased region" description="Basic and acidic residues" evidence="1">
    <location>
        <begin position="8"/>
        <end position="21"/>
    </location>
</feature>
<protein>
    <submittedName>
        <fullName evidence="2">Uncharacterized protein</fullName>
    </submittedName>
</protein>
<dbReference type="EMBL" id="ABXH02000015">
    <property type="protein sequence ID" value="EEP44404.1"/>
    <property type="molecule type" value="Genomic_DNA"/>
</dbReference>
<gene>
    <name evidence="2" type="ORF">COLINT_02760</name>
</gene>
<dbReference type="Proteomes" id="UP000003295">
    <property type="component" value="Unassembled WGS sequence"/>
</dbReference>
<dbReference type="HOGENOM" id="CLU_3097689_0_0_11"/>